<dbReference type="PROSITE" id="PS51444">
    <property type="entry name" value="FH2"/>
    <property type="match status" value="1"/>
</dbReference>
<protein>
    <recommendedName>
        <fullName evidence="2">Formin-like protein</fullName>
    </recommendedName>
</protein>
<dbReference type="GO" id="GO:0045010">
    <property type="term" value="P:actin nucleation"/>
    <property type="evidence" value="ECO:0007669"/>
    <property type="project" value="InterPro"/>
</dbReference>
<dbReference type="SMART" id="SM00498">
    <property type="entry name" value="FH2"/>
    <property type="match status" value="1"/>
</dbReference>
<dbReference type="Pfam" id="PF02181">
    <property type="entry name" value="FH2"/>
    <property type="match status" value="1"/>
</dbReference>
<dbReference type="Proteomes" id="UP001457282">
    <property type="component" value="Unassembled WGS sequence"/>
</dbReference>
<feature type="signal peptide" evidence="5">
    <location>
        <begin position="1"/>
        <end position="31"/>
    </location>
</feature>
<dbReference type="PANTHER" id="PTHR23213:SF392">
    <property type="entry name" value="FORMIN-LIKE PROTEIN 3"/>
    <property type="match status" value="1"/>
</dbReference>
<evidence type="ECO:0000256" key="5">
    <source>
        <dbReference type="SAM" id="SignalP"/>
    </source>
</evidence>
<feature type="compositionally biased region" description="Basic and acidic residues" evidence="3">
    <location>
        <begin position="855"/>
        <end position="890"/>
    </location>
</feature>
<dbReference type="EMBL" id="JBEDUW010000006">
    <property type="protein sequence ID" value="KAK9924599.1"/>
    <property type="molecule type" value="Genomic_DNA"/>
</dbReference>
<keyword evidence="4" id="KW-1133">Transmembrane helix</keyword>
<evidence type="ECO:0000259" key="6">
    <source>
        <dbReference type="PROSITE" id="PS51444"/>
    </source>
</evidence>
<keyword evidence="8" id="KW-1185">Reference proteome</keyword>
<evidence type="ECO:0000256" key="3">
    <source>
        <dbReference type="SAM" id="MobiDB-lite"/>
    </source>
</evidence>
<evidence type="ECO:0000313" key="7">
    <source>
        <dbReference type="EMBL" id="KAK9924599.1"/>
    </source>
</evidence>
<feature type="compositionally biased region" description="Pro residues" evidence="3">
    <location>
        <begin position="368"/>
        <end position="408"/>
    </location>
</feature>
<dbReference type="GO" id="GO:0051015">
    <property type="term" value="F:actin filament binding"/>
    <property type="evidence" value="ECO:0007669"/>
    <property type="project" value="InterPro"/>
</dbReference>
<feature type="compositionally biased region" description="Basic and acidic residues" evidence="3">
    <location>
        <begin position="349"/>
        <end position="362"/>
    </location>
</feature>
<gene>
    <name evidence="7" type="ORF">M0R45_032962</name>
</gene>
<accession>A0AAW1WLY9</accession>
<dbReference type="PANTHER" id="PTHR23213">
    <property type="entry name" value="FORMIN-RELATED"/>
    <property type="match status" value="1"/>
</dbReference>
<feature type="domain" description="FH2" evidence="6">
    <location>
        <begin position="431"/>
        <end position="862"/>
    </location>
</feature>
<feature type="region of interest" description="Disordered" evidence="3">
    <location>
        <begin position="298"/>
        <end position="440"/>
    </location>
</feature>
<evidence type="ECO:0000313" key="8">
    <source>
        <dbReference type="Proteomes" id="UP001457282"/>
    </source>
</evidence>
<proteinExistence type="inferred from homology"/>
<feature type="transmembrane region" description="Helical" evidence="4">
    <location>
        <begin position="272"/>
        <end position="294"/>
    </location>
</feature>
<dbReference type="InterPro" id="IPR027643">
    <property type="entry name" value="Formin-like_plant"/>
</dbReference>
<sequence>MVIWEGMQMRRASYAVLVILLCALVIGASEGVRRTKETFFGDRVSQEEEIDEDMAEQVWYHCRKELIGGINEVKELDLYIPQETSDSETVFFSKSNLHNAILVLPPQVKQTLFDCLRKKGIPFHARGKRDSAKNWLINYFEWLLGPQITPRRDLASDSPKSKAPTPAPSLAPGPGAKLLNHHAPSRSVLGPSPTSKSSKKQAPAPSRSPPKQSGKGTSPPPKQSGRGTSPTSKQSGKGGPPAKPTKTKSPPAKPAKKKSPASKVQNGSMTKLIAIAVAAAVIVLLVALLLCCCLKKRSSRKVNPRRGPKDDRPLLNLSSSGSSQMSNSLGKSSNQEFNTGGKFANNLSRKNENDSFEAKSSEAKAGAPIPPLPPPPGKAAPPPPGPPPPPPPRPRPPPPPKVAPPPKPMTGKTKLPPLGGHLKAKSGDNDDPGSESGKTKLKPFFWDKVNANPDQSMVWHELSAGSFQFNEEKIESLFGYNAVNKNERKKGSPSLEPAIQYIQIIDRKKAQNLSILLRALNVTTEEVAEALQEGNELPVELLQTLLKMAPTSEEELKLRLYTGDLAQLGPAERFLKVMVDIPFAFKRIESLLFMCALPEEVSNTKESFATLEVACNKLRKSRLFLKLLEAVLKTGNRMNDGTYRGGAQAFRLDTLLKLADVKGTDGKTTLLHFVVQEIIRYEGIKAARKAREASRSMSNMSTDDIVEDVSEESAEHYRNLGLQVVSGLSDELQDVKKAALVDADGLTATVSSLGQNLIKARNFVNTEMKNLDEDSEFHRALASFVERAESDITLLLEEEKRITALVKKTADYFHGNAMKDEGIRLFAIVRDFLLILNKVCAEIRNQAMKQAKTNSRKEAPTEATSENRSEMKKAPTEETSENRSEMKEAPTEASSESRQQPSDVRQRLFPAIAERRIADDFSSDDES</sequence>
<evidence type="ECO:0000256" key="2">
    <source>
        <dbReference type="RuleBase" id="RU361260"/>
    </source>
</evidence>
<feature type="region of interest" description="Disordered" evidence="3">
    <location>
        <begin position="150"/>
        <end position="266"/>
    </location>
</feature>
<evidence type="ECO:0000256" key="4">
    <source>
        <dbReference type="SAM" id="Phobius"/>
    </source>
</evidence>
<dbReference type="AlphaFoldDB" id="A0AAW1WLY9"/>
<comment type="similarity">
    <text evidence="1">Belongs to the formin-like family. Class-I subfamily.</text>
</comment>
<feature type="compositionally biased region" description="Polar residues" evidence="3">
    <location>
        <begin position="225"/>
        <end position="234"/>
    </location>
</feature>
<dbReference type="Gene3D" id="1.20.58.2220">
    <property type="entry name" value="Formin, FH2 domain"/>
    <property type="match status" value="1"/>
</dbReference>
<keyword evidence="5" id="KW-0732">Signal</keyword>
<feature type="compositionally biased region" description="Low complexity" evidence="3">
    <location>
        <begin position="314"/>
        <end position="334"/>
    </location>
</feature>
<keyword evidence="4" id="KW-0472">Membrane</keyword>
<feature type="region of interest" description="Disordered" evidence="3">
    <location>
        <begin position="848"/>
        <end position="927"/>
    </location>
</feature>
<dbReference type="SUPFAM" id="SSF101447">
    <property type="entry name" value="Formin homology 2 domain (FH2 domain)"/>
    <property type="match status" value="1"/>
</dbReference>
<dbReference type="InterPro" id="IPR015425">
    <property type="entry name" value="FH2_Formin"/>
</dbReference>
<feature type="compositionally biased region" description="Low complexity" evidence="3">
    <location>
        <begin position="191"/>
        <end position="213"/>
    </location>
</feature>
<dbReference type="InterPro" id="IPR042201">
    <property type="entry name" value="FH2_Formin_sf"/>
</dbReference>
<feature type="chain" id="PRO_5043519949" description="Formin-like protein" evidence="5">
    <location>
        <begin position="32"/>
        <end position="927"/>
    </location>
</feature>
<evidence type="ECO:0000256" key="1">
    <source>
        <dbReference type="ARBA" id="ARBA00025793"/>
    </source>
</evidence>
<comment type="caution">
    <text evidence="7">The sequence shown here is derived from an EMBL/GenBank/DDBJ whole genome shotgun (WGS) entry which is preliminary data.</text>
</comment>
<organism evidence="7 8">
    <name type="scientific">Rubus argutus</name>
    <name type="common">Southern blackberry</name>
    <dbReference type="NCBI Taxonomy" id="59490"/>
    <lineage>
        <taxon>Eukaryota</taxon>
        <taxon>Viridiplantae</taxon>
        <taxon>Streptophyta</taxon>
        <taxon>Embryophyta</taxon>
        <taxon>Tracheophyta</taxon>
        <taxon>Spermatophyta</taxon>
        <taxon>Magnoliopsida</taxon>
        <taxon>eudicotyledons</taxon>
        <taxon>Gunneridae</taxon>
        <taxon>Pentapetalae</taxon>
        <taxon>rosids</taxon>
        <taxon>fabids</taxon>
        <taxon>Rosales</taxon>
        <taxon>Rosaceae</taxon>
        <taxon>Rosoideae</taxon>
        <taxon>Rosoideae incertae sedis</taxon>
        <taxon>Rubus</taxon>
    </lineage>
</organism>
<feature type="compositionally biased region" description="Polar residues" evidence="3">
    <location>
        <begin position="892"/>
        <end position="903"/>
    </location>
</feature>
<name>A0AAW1WLY9_RUBAR</name>
<reference evidence="7 8" key="1">
    <citation type="journal article" date="2023" name="G3 (Bethesda)">
        <title>A chromosome-length genome assembly and annotation of blackberry (Rubus argutus, cv. 'Hillquist').</title>
        <authorList>
            <person name="Bruna T."/>
            <person name="Aryal R."/>
            <person name="Dudchenko O."/>
            <person name="Sargent D.J."/>
            <person name="Mead D."/>
            <person name="Buti M."/>
            <person name="Cavallini A."/>
            <person name="Hytonen T."/>
            <person name="Andres J."/>
            <person name="Pham M."/>
            <person name="Weisz D."/>
            <person name="Mascagni F."/>
            <person name="Usai G."/>
            <person name="Natali L."/>
            <person name="Bassil N."/>
            <person name="Fernandez G.E."/>
            <person name="Lomsadze A."/>
            <person name="Armour M."/>
            <person name="Olukolu B."/>
            <person name="Poorten T."/>
            <person name="Britton C."/>
            <person name="Davik J."/>
            <person name="Ashrafi H."/>
            <person name="Aiden E.L."/>
            <person name="Borodovsky M."/>
            <person name="Worthington M."/>
        </authorList>
    </citation>
    <scope>NUCLEOTIDE SEQUENCE [LARGE SCALE GENOMIC DNA]</scope>
    <source>
        <strain evidence="7">PI 553951</strain>
    </source>
</reference>
<keyword evidence="4" id="KW-0812">Transmembrane</keyword>